<evidence type="ECO:0000313" key="2">
    <source>
        <dbReference type="EMBL" id="TYA53041.1"/>
    </source>
</evidence>
<dbReference type="OrthoDB" id="642699at2"/>
<organism evidence="2 3">
    <name type="scientific">Formosa maritima</name>
    <dbReference type="NCBI Taxonomy" id="2592046"/>
    <lineage>
        <taxon>Bacteria</taxon>
        <taxon>Pseudomonadati</taxon>
        <taxon>Bacteroidota</taxon>
        <taxon>Flavobacteriia</taxon>
        <taxon>Flavobacteriales</taxon>
        <taxon>Flavobacteriaceae</taxon>
        <taxon>Formosa</taxon>
    </lineage>
</organism>
<keyword evidence="3" id="KW-1185">Reference proteome</keyword>
<feature type="domain" description="Helicase/UvrB N-terminal" evidence="1">
    <location>
        <begin position="48"/>
        <end position="212"/>
    </location>
</feature>
<dbReference type="AlphaFoldDB" id="A0A5D0G2Z5"/>
<dbReference type="GO" id="GO:0016787">
    <property type="term" value="F:hydrolase activity"/>
    <property type="evidence" value="ECO:0007669"/>
    <property type="project" value="InterPro"/>
</dbReference>
<evidence type="ECO:0000313" key="3">
    <source>
        <dbReference type="Proteomes" id="UP000324550"/>
    </source>
</evidence>
<comment type="caution">
    <text evidence="2">The sequence shown here is derived from an EMBL/GenBank/DDBJ whole genome shotgun (WGS) entry which is preliminary data.</text>
</comment>
<dbReference type="Pfam" id="PF04851">
    <property type="entry name" value="ResIII"/>
    <property type="match status" value="1"/>
</dbReference>
<dbReference type="SUPFAM" id="SSF52540">
    <property type="entry name" value="P-loop containing nucleoside triphosphate hydrolases"/>
    <property type="match status" value="1"/>
</dbReference>
<name>A0A5D0G2Z5_9FLAO</name>
<dbReference type="EMBL" id="VSFC01000052">
    <property type="protein sequence ID" value="TYA53041.1"/>
    <property type="molecule type" value="Genomic_DNA"/>
</dbReference>
<sequence length="810" mass="93765">MILPNIYFEGATIEFKEINPKDFDNNLYNVKSKEVVEPNEKGYISDDLSAKLKTDLNNQNTTIINAGVGQGKTRAIIEVLTKYARNPDYIIIIAVPYKSLIEQYVKDCSKYISKDEIFNLSKYETNIKKGVNKTKKESWGFTNDVDMLPITSRLSSKIHVMTINALIGNPGDDNLFTSKIRSNYFKLLKNYCQGTDKKVIWLMDEIHDSIHNFKEQFVFNLWNFQGLVHKAYIISATFNEASKEVIKYVSEFTDKNIFIIESKRLPKPLRQSNLHLNFYVDQKLYQDSNLVSLVSSLVKKKKPFDILVYSKTLAEKLININKTSNSKVKKVSDVLKDQIHQVNRCYSDAFNPKANKKYNDNKDVINIGTNFSTGVNIEQEKHTLIILFPKDLSVDYVNNKGVFTNGSNVIVQALARQRKNGDIHIFLPSPNGLSLESLPYTEIQNKEMYECFETYKRGIDKYSNYSSINGQSKLLENAYEKLIDDVSYAEEKLRTTNRAGLNRLLYPAKEIFILNQGEKYITKEFFGGNLSAYILWASLSNQFLNCKLNSIKASTKLNFDKENLLDDVKSFLNFELEELNNTFEEFNLYDSFSAYEKLEFIEKLTGQMLVDLDFKKATQAEMNKILLMILSAVFSESNDFVLREAKVEMYKLYLKSCLFYSNNLYEVNDNLKTRDLTSVKVFKKWYQLIELIDKSKIEKDDGVFRLPIIPSDKFEAEFYKIDFKENLDYLLNNDFLLGTDVFQFKNTIINAIKNKTLVDTFYKVCVKVCYEPITKQTSKNGKKVSYYEVASLNFKNLPNLLYKPLPEVIL</sequence>
<dbReference type="GO" id="GO:0003677">
    <property type="term" value="F:DNA binding"/>
    <property type="evidence" value="ECO:0007669"/>
    <property type="project" value="InterPro"/>
</dbReference>
<dbReference type="InterPro" id="IPR006935">
    <property type="entry name" value="Helicase/UvrB_N"/>
</dbReference>
<evidence type="ECO:0000259" key="1">
    <source>
        <dbReference type="Pfam" id="PF04851"/>
    </source>
</evidence>
<protein>
    <recommendedName>
        <fullName evidence="1">Helicase/UvrB N-terminal domain-containing protein</fullName>
    </recommendedName>
</protein>
<gene>
    <name evidence="2" type="ORF">FVF61_10275</name>
</gene>
<dbReference type="InterPro" id="IPR027417">
    <property type="entry name" value="P-loop_NTPase"/>
</dbReference>
<proteinExistence type="predicted"/>
<dbReference type="GO" id="GO:0005524">
    <property type="term" value="F:ATP binding"/>
    <property type="evidence" value="ECO:0007669"/>
    <property type="project" value="InterPro"/>
</dbReference>
<dbReference type="RefSeq" id="WP_148456001.1">
    <property type="nucleotide sequence ID" value="NZ_VSFC01000052.1"/>
</dbReference>
<accession>A0A5D0G2Z5</accession>
<reference evidence="2 3" key="1">
    <citation type="submission" date="2019-08" db="EMBL/GenBank/DDBJ databases">
        <title>Formosa sediminis sp. nov., isolated from marine sediment.</title>
        <authorList>
            <person name="Cao W.R."/>
        </authorList>
    </citation>
    <scope>NUCLEOTIDE SEQUENCE [LARGE SCALE GENOMIC DNA]</scope>
    <source>
        <strain evidence="2 3">1494</strain>
    </source>
</reference>
<dbReference type="Proteomes" id="UP000324550">
    <property type="component" value="Unassembled WGS sequence"/>
</dbReference>
<dbReference type="Gene3D" id="3.40.50.300">
    <property type="entry name" value="P-loop containing nucleotide triphosphate hydrolases"/>
    <property type="match status" value="1"/>
</dbReference>